<dbReference type="InterPro" id="IPR036398">
    <property type="entry name" value="CA_dom_sf"/>
</dbReference>
<protein>
    <submittedName>
        <fullName evidence="3">Carbonic anhydrase-related protein 10</fullName>
    </submittedName>
</protein>
<dbReference type="SUPFAM" id="SSF51069">
    <property type="entry name" value="Carbonic anhydrase"/>
    <property type="match status" value="1"/>
</dbReference>
<evidence type="ECO:0000259" key="2">
    <source>
        <dbReference type="PROSITE" id="PS51144"/>
    </source>
</evidence>
<dbReference type="InterPro" id="IPR001148">
    <property type="entry name" value="CA_dom"/>
</dbReference>
<name>A0A5B7HX40_PORTR</name>
<dbReference type="PANTHER" id="PTHR18952">
    <property type="entry name" value="CARBONIC ANHYDRASE"/>
    <property type="match status" value="1"/>
</dbReference>
<dbReference type="PROSITE" id="PS51144">
    <property type="entry name" value="ALPHA_CA_2"/>
    <property type="match status" value="1"/>
</dbReference>
<dbReference type="Proteomes" id="UP000324222">
    <property type="component" value="Unassembled WGS sequence"/>
</dbReference>
<dbReference type="GO" id="GO:0008270">
    <property type="term" value="F:zinc ion binding"/>
    <property type="evidence" value="ECO:0007669"/>
    <property type="project" value="InterPro"/>
</dbReference>
<gene>
    <name evidence="3" type="primary">CA10_2</name>
    <name evidence="3" type="ORF">E2C01_068686</name>
</gene>
<dbReference type="InterPro" id="IPR023561">
    <property type="entry name" value="Carbonic_anhydrase_a-class"/>
</dbReference>
<sequence length="106" mass="11431">MDSTTTTTTAEHRDLFPLVGETPSPALASLLQGLSAVHFGDTSLTTGSSSPSHELRLSDLLPTTDQYLTYDGSLTVPGCYETVTWIIPNKPLYIAFTQVRRAATIT</sequence>
<comment type="similarity">
    <text evidence="1">Belongs to the alpha-carbonic anhydrase family.</text>
</comment>
<dbReference type="EMBL" id="VSRR010038716">
    <property type="protein sequence ID" value="MPC74329.1"/>
    <property type="molecule type" value="Genomic_DNA"/>
</dbReference>
<organism evidence="3 4">
    <name type="scientific">Portunus trituberculatus</name>
    <name type="common">Swimming crab</name>
    <name type="synonym">Neptunus trituberculatus</name>
    <dbReference type="NCBI Taxonomy" id="210409"/>
    <lineage>
        <taxon>Eukaryota</taxon>
        <taxon>Metazoa</taxon>
        <taxon>Ecdysozoa</taxon>
        <taxon>Arthropoda</taxon>
        <taxon>Crustacea</taxon>
        <taxon>Multicrustacea</taxon>
        <taxon>Malacostraca</taxon>
        <taxon>Eumalacostraca</taxon>
        <taxon>Eucarida</taxon>
        <taxon>Decapoda</taxon>
        <taxon>Pleocyemata</taxon>
        <taxon>Brachyura</taxon>
        <taxon>Eubrachyura</taxon>
        <taxon>Portunoidea</taxon>
        <taxon>Portunidae</taxon>
        <taxon>Portuninae</taxon>
        <taxon>Portunus</taxon>
    </lineage>
</organism>
<dbReference type="OrthoDB" id="5978072at2759"/>
<dbReference type="GO" id="GO:0006730">
    <property type="term" value="P:one-carbon metabolic process"/>
    <property type="evidence" value="ECO:0007669"/>
    <property type="project" value="TreeGrafter"/>
</dbReference>
<dbReference type="PANTHER" id="PTHR18952:SF208">
    <property type="entry name" value="CARBONIC ANHYDRASE XA-RELATED"/>
    <property type="match status" value="1"/>
</dbReference>
<accession>A0A5B7HX40</accession>
<reference evidence="3 4" key="1">
    <citation type="submission" date="2019-05" db="EMBL/GenBank/DDBJ databases">
        <title>Another draft genome of Portunus trituberculatus and its Hox gene families provides insights of decapod evolution.</title>
        <authorList>
            <person name="Jeong J.-H."/>
            <person name="Song I."/>
            <person name="Kim S."/>
            <person name="Choi T."/>
            <person name="Kim D."/>
            <person name="Ryu S."/>
            <person name="Kim W."/>
        </authorList>
    </citation>
    <scope>NUCLEOTIDE SEQUENCE [LARGE SCALE GENOMIC DNA]</scope>
    <source>
        <tissue evidence="3">Muscle</tissue>
    </source>
</reference>
<comment type="caution">
    <text evidence="3">The sequence shown here is derived from an EMBL/GenBank/DDBJ whole genome shotgun (WGS) entry which is preliminary data.</text>
</comment>
<dbReference type="Gene3D" id="3.10.200.10">
    <property type="entry name" value="Alpha carbonic anhydrase"/>
    <property type="match status" value="1"/>
</dbReference>
<dbReference type="GO" id="GO:0004089">
    <property type="term" value="F:carbonate dehydratase activity"/>
    <property type="evidence" value="ECO:0007669"/>
    <property type="project" value="InterPro"/>
</dbReference>
<dbReference type="AlphaFoldDB" id="A0A5B7HX40"/>
<feature type="domain" description="Alpha-carbonic anhydrase" evidence="2">
    <location>
        <begin position="1"/>
        <end position="106"/>
    </location>
</feature>
<evidence type="ECO:0000313" key="4">
    <source>
        <dbReference type="Proteomes" id="UP000324222"/>
    </source>
</evidence>
<proteinExistence type="inferred from homology"/>
<keyword evidence="4" id="KW-1185">Reference proteome</keyword>
<evidence type="ECO:0000313" key="3">
    <source>
        <dbReference type="EMBL" id="MPC74329.1"/>
    </source>
</evidence>
<evidence type="ECO:0000256" key="1">
    <source>
        <dbReference type="ARBA" id="ARBA00010718"/>
    </source>
</evidence>
<dbReference type="Pfam" id="PF00194">
    <property type="entry name" value="Carb_anhydrase"/>
    <property type="match status" value="1"/>
</dbReference>